<dbReference type="InterPro" id="IPR016161">
    <property type="entry name" value="Ald_DH/histidinol_DH"/>
</dbReference>
<evidence type="ECO:0000313" key="9">
    <source>
        <dbReference type="Proteomes" id="UP000258309"/>
    </source>
</evidence>
<proteinExistence type="inferred from homology"/>
<evidence type="ECO:0000256" key="2">
    <source>
        <dbReference type="ARBA" id="ARBA00022857"/>
    </source>
</evidence>
<evidence type="ECO:0000256" key="1">
    <source>
        <dbReference type="ARBA" id="ARBA00009986"/>
    </source>
</evidence>
<keyword evidence="3 5" id="KW-0560">Oxidoreductase</keyword>
<dbReference type="FunFam" id="3.40.605.10:FF:000012">
    <property type="entry name" value="NAD-dependent succinate-semialdehyde dehydrogenase"/>
    <property type="match status" value="1"/>
</dbReference>
<dbReference type="InterPro" id="IPR015590">
    <property type="entry name" value="Aldehyde_DH_dom"/>
</dbReference>
<dbReference type="PANTHER" id="PTHR43353">
    <property type="entry name" value="SUCCINATE-SEMIALDEHYDE DEHYDROGENASE, MITOCHONDRIAL"/>
    <property type="match status" value="1"/>
</dbReference>
<dbReference type="OrthoDB" id="310895at2759"/>
<dbReference type="STRING" id="5539.A0A3E2HL03"/>
<accession>A0A3E2HL03</accession>
<feature type="compositionally biased region" description="Low complexity" evidence="6">
    <location>
        <begin position="1"/>
        <end position="19"/>
    </location>
</feature>
<dbReference type="EMBL" id="NCSJ02000026">
    <property type="protein sequence ID" value="RFU34074.1"/>
    <property type="molecule type" value="Genomic_DNA"/>
</dbReference>
<feature type="non-terminal residue" evidence="8">
    <location>
        <position position="1"/>
    </location>
</feature>
<evidence type="ECO:0000259" key="7">
    <source>
        <dbReference type="Pfam" id="PF00171"/>
    </source>
</evidence>
<dbReference type="Pfam" id="PF00171">
    <property type="entry name" value="Aldedh"/>
    <property type="match status" value="1"/>
</dbReference>
<dbReference type="InterPro" id="IPR029510">
    <property type="entry name" value="Ald_DH_CS_GLU"/>
</dbReference>
<keyword evidence="9" id="KW-1185">Reference proteome</keyword>
<dbReference type="GO" id="GO:0004777">
    <property type="term" value="F:succinate-semialdehyde dehydrogenase (NAD+) activity"/>
    <property type="evidence" value="ECO:0007669"/>
    <property type="project" value="TreeGrafter"/>
</dbReference>
<keyword evidence="2" id="KW-0521">NADP</keyword>
<dbReference type="PROSITE" id="PS00687">
    <property type="entry name" value="ALDEHYDE_DEHYDR_GLU"/>
    <property type="match status" value="1"/>
</dbReference>
<evidence type="ECO:0000256" key="3">
    <source>
        <dbReference type="ARBA" id="ARBA00023002"/>
    </source>
</evidence>
<gene>
    <name evidence="8" type="ORF">B7463_g2322</name>
</gene>
<dbReference type="InterPro" id="IPR050740">
    <property type="entry name" value="Aldehyde_DH_Superfamily"/>
</dbReference>
<evidence type="ECO:0000256" key="5">
    <source>
        <dbReference type="RuleBase" id="RU003345"/>
    </source>
</evidence>
<organism evidence="8 9">
    <name type="scientific">Scytalidium lignicola</name>
    <name type="common">Hyphomycete</name>
    <dbReference type="NCBI Taxonomy" id="5539"/>
    <lineage>
        <taxon>Eukaryota</taxon>
        <taxon>Fungi</taxon>
        <taxon>Dikarya</taxon>
        <taxon>Ascomycota</taxon>
        <taxon>Pezizomycotina</taxon>
        <taxon>Leotiomycetes</taxon>
        <taxon>Leotiomycetes incertae sedis</taxon>
        <taxon>Scytalidium</taxon>
    </lineage>
</organism>
<sequence>MAANSNGNSNGTNGSTPSTIPLIIDNKPVSTTETFAVYAPATGALLHHCASASISDADAAAESAQRAYPAWRKSSPSLRRDIFLKAASLFDERKEELISHMQMETGASKGWAEFNLTTSAEFLRDVAGRITSLRGYVPTTADEGTGAMVLMEPYGVILAIAPWNAPFILGVRSILYPIAAGNTAILKAPEMSPLVSHDIVTIFHDAGLPAGVLNLLAHQPSSAAAVTKRLIENRHIKKINFTGSTMVGRIIAETAGRHLKPVVLELGGKAPAIVLDDADLPAAAMECVVGAFFHSGQICMSTERVLVHEAVADAFEAEFKKALSQFSPDHEDPPVLINAAGVAKNKRLLKDAVSKGASIIAGSIEATEHRETMMRPVIVKGVRKDMDLYYNESFGPTVSMIVVKSDQEAIDIANDTEYGLTSSIFTKDLARGLRLSDSIESGAVHINHMTVHDEPSLPHGGMKASGYGRFGASGLEEWVRTKTVTFKR</sequence>
<dbReference type="Gene3D" id="3.40.309.10">
    <property type="entry name" value="Aldehyde Dehydrogenase, Chain A, domain 2"/>
    <property type="match status" value="1"/>
</dbReference>
<feature type="active site" evidence="4">
    <location>
        <position position="265"/>
    </location>
</feature>
<dbReference type="AlphaFoldDB" id="A0A3E2HL03"/>
<dbReference type="InterPro" id="IPR016163">
    <property type="entry name" value="Ald_DH_C"/>
</dbReference>
<dbReference type="InterPro" id="IPR016162">
    <property type="entry name" value="Ald_DH_N"/>
</dbReference>
<comment type="caution">
    <text evidence="8">The sequence shown here is derived from an EMBL/GenBank/DDBJ whole genome shotgun (WGS) entry which is preliminary data.</text>
</comment>
<dbReference type="PANTHER" id="PTHR43353:SF6">
    <property type="entry name" value="CYTOPLASMIC ALDEHYDE DEHYDROGENASE (EUROFUNG)"/>
    <property type="match status" value="1"/>
</dbReference>
<evidence type="ECO:0000313" key="8">
    <source>
        <dbReference type="EMBL" id="RFU34074.1"/>
    </source>
</evidence>
<name>A0A3E2HL03_SCYLI</name>
<evidence type="ECO:0000256" key="4">
    <source>
        <dbReference type="PROSITE-ProRule" id="PRU10007"/>
    </source>
</evidence>
<feature type="domain" description="Aldehyde dehydrogenase" evidence="7">
    <location>
        <begin position="31"/>
        <end position="484"/>
    </location>
</feature>
<dbReference type="Gene3D" id="3.40.605.10">
    <property type="entry name" value="Aldehyde Dehydrogenase, Chain A, domain 1"/>
    <property type="match status" value="1"/>
</dbReference>
<comment type="similarity">
    <text evidence="1 5">Belongs to the aldehyde dehydrogenase family.</text>
</comment>
<dbReference type="FunFam" id="3.40.309.10:FF:000010">
    <property type="entry name" value="Gamma-aminobutyraldehyde dehydrogenase"/>
    <property type="match status" value="1"/>
</dbReference>
<dbReference type="SUPFAM" id="SSF53720">
    <property type="entry name" value="ALDH-like"/>
    <property type="match status" value="1"/>
</dbReference>
<reference evidence="8 9" key="1">
    <citation type="submission" date="2018-05" db="EMBL/GenBank/DDBJ databases">
        <title>Draft genome sequence of Scytalidium lignicola DSM 105466, a ubiquitous saprotrophic fungus.</title>
        <authorList>
            <person name="Buettner E."/>
            <person name="Gebauer A.M."/>
            <person name="Hofrichter M."/>
            <person name="Liers C."/>
            <person name="Kellner H."/>
        </authorList>
    </citation>
    <scope>NUCLEOTIDE SEQUENCE [LARGE SCALE GENOMIC DNA]</scope>
    <source>
        <strain evidence="8 9">DSM 105466</strain>
    </source>
</reference>
<feature type="non-terminal residue" evidence="8">
    <location>
        <position position="488"/>
    </location>
</feature>
<dbReference type="GO" id="GO:0009450">
    <property type="term" value="P:gamma-aminobutyric acid catabolic process"/>
    <property type="evidence" value="ECO:0007669"/>
    <property type="project" value="TreeGrafter"/>
</dbReference>
<evidence type="ECO:0000256" key="6">
    <source>
        <dbReference type="SAM" id="MobiDB-lite"/>
    </source>
</evidence>
<protein>
    <recommendedName>
        <fullName evidence="7">Aldehyde dehydrogenase domain-containing protein</fullName>
    </recommendedName>
</protein>
<dbReference type="CDD" id="cd07105">
    <property type="entry name" value="ALDH_SaliADH"/>
    <property type="match status" value="1"/>
</dbReference>
<dbReference type="Proteomes" id="UP000258309">
    <property type="component" value="Unassembled WGS sequence"/>
</dbReference>
<feature type="region of interest" description="Disordered" evidence="6">
    <location>
        <begin position="1"/>
        <end position="20"/>
    </location>
</feature>